<proteinExistence type="predicted"/>
<accession>A0A2S6N8V7</accession>
<dbReference type="InterPro" id="IPR007711">
    <property type="entry name" value="HigB-1"/>
</dbReference>
<evidence type="ECO:0000313" key="2">
    <source>
        <dbReference type="Proteomes" id="UP000239089"/>
    </source>
</evidence>
<dbReference type="OrthoDB" id="9801102at2"/>
<reference evidence="1 2" key="1">
    <citation type="journal article" date="2018" name="Arch. Microbiol.">
        <title>New insights into the metabolic potential of the phototrophic purple bacterium Rhodopila globiformis DSM 161(T) from its draft genome sequence and evidence for a vanadium-dependent nitrogenase.</title>
        <authorList>
            <person name="Imhoff J.F."/>
            <person name="Rahn T."/>
            <person name="Kunzel S."/>
            <person name="Neulinger S.C."/>
        </authorList>
    </citation>
    <scope>NUCLEOTIDE SEQUENCE [LARGE SCALE GENOMIC DNA]</scope>
    <source>
        <strain evidence="1 2">DSM 16996</strain>
    </source>
</reference>
<dbReference type="InterPro" id="IPR035093">
    <property type="entry name" value="RelE/ParE_toxin_dom_sf"/>
</dbReference>
<gene>
    <name evidence="1" type="ORF">CCR94_10455</name>
</gene>
<comment type="caution">
    <text evidence="1">The sequence shown here is derived from an EMBL/GenBank/DDBJ whole genome shotgun (WGS) entry which is preliminary data.</text>
</comment>
<dbReference type="EMBL" id="NHSJ01000066">
    <property type="protein sequence ID" value="PPQ31053.1"/>
    <property type="molecule type" value="Genomic_DNA"/>
</dbReference>
<dbReference type="Gene3D" id="3.30.2310.20">
    <property type="entry name" value="RelE-like"/>
    <property type="match status" value="1"/>
</dbReference>
<dbReference type="Pfam" id="PF05015">
    <property type="entry name" value="HigB-like_toxin"/>
    <property type="match status" value="1"/>
</dbReference>
<dbReference type="AlphaFoldDB" id="A0A2S6N8V7"/>
<evidence type="ECO:0008006" key="3">
    <source>
        <dbReference type="Google" id="ProtNLM"/>
    </source>
</evidence>
<name>A0A2S6N8V7_9HYPH</name>
<evidence type="ECO:0000313" key="1">
    <source>
        <dbReference type="EMBL" id="PPQ31053.1"/>
    </source>
</evidence>
<protein>
    <recommendedName>
        <fullName evidence="3">Peptidase</fullName>
    </recommendedName>
</protein>
<organism evidence="1 2">
    <name type="scientific">Rhodoblastus sphagnicola</name>
    <dbReference type="NCBI Taxonomy" id="333368"/>
    <lineage>
        <taxon>Bacteria</taxon>
        <taxon>Pseudomonadati</taxon>
        <taxon>Pseudomonadota</taxon>
        <taxon>Alphaproteobacteria</taxon>
        <taxon>Hyphomicrobiales</taxon>
        <taxon>Rhodoblastaceae</taxon>
        <taxon>Rhodoblastus</taxon>
    </lineage>
</organism>
<keyword evidence="2" id="KW-1185">Reference proteome</keyword>
<sequence>MSADGVGTSDDLKRPSFRLHRLKGDLRSFWAVTVRANWRIIFRFEDGKAFDVDLVDYH</sequence>
<dbReference type="Proteomes" id="UP000239089">
    <property type="component" value="Unassembled WGS sequence"/>
</dbReference>
<dbReference type="SUPFAM" id="SSF143011">
    <property type="entry name" value="RelE-like"/>
    <property type="match status" value="1"/>
</dbReference>